<dbReference type="Proteomes" id="UP001208620">
    <property type="component" value="Unassembled WGS sequence"/>
</dbReference>
<dbReference type="EMBL" id="JAPDVD010000002">
    <property type="protein sequence ID" value="MCW4138888.1"/>
    <property type="molecule type" value="Genomic_DNA"/>
</dbReference>
<dbReference type="AlphaFoldDB" id="A0AAW5UHY5"/>
<protein>
    <submittedName>
        <fullName evidence="1">Uncharacterized protein</fullName>
    </submittedName>
</protein>
<reference evidence="1" key="1">
    <citation type="submission" date="2022-11" db="EMBL/GenBank/DDBJ databases">
        <title>Genomic repertoires linked with pathogenic potency of arthritogenic Prevotella copri isolated from the gut of rheumatoid arthritis patients.</title>
        <authorList>
            <person name="Nii T."/>
            <person name="Maeda Y."/>
            <person name="Motooka D."/>
            <person name="Naito M."/>
            <person name="Matsumoto Y."/>
            <person name="Ogawa T."/>
            <person name="Oguro-Igashira E."/>
            <person name="Kishikawa T."/>
            <person name="Yamashita M."/>
            <person name="Koizumi S."/>
            <person name="Kurakawa T."/>
            <person name="Okumura R."/>
            <person name="Kayama H."/>
            <person name="Murakami M."/>
            <person name="Sakaguchi T."/>
            <person name="Das B."/>
            <person name="Nakamura S."/>
            <person name="Okada Y."/>
            <person name="Kumanogoh A."/>
            <person name="Takeda K."/>
        </authorList>
    </citation>
    <scope>NUCLEOTIDE SEQUENCE</scope>
    <source>
        <strain evidence="1">H105_2-2</strain>
    </source>
</reference>
<evidence type="ECO:0000313" key="1">
    <source>
        <dbReference type="EMBL" id="MCW4138888.1"/>
    </source>
</evidence>
<accession>A0AAW5UHY5</accession>
<dbReference type="RefSeq" id="WP_264949503.1">
    <property type="nucleotide sequence ID" value="NZ_DAWEAY010000018.1"/>
</dbReference>
<proteinExistence type="predicted"/>
<name>A0AAW5UHY5_9BACT</name>
<gene>
    <name evidence="1" type="ORF">ONT01_14160</name>
</gene>
<comment type="caution">
    <text evidence="1">The sequence shown here is derived from an EMBL/GenBank/DDBJ whole genome shotgun (WGS) entry which is preliminary data.</text>
</comment>
<evidence type="ECO:0000313" key="2">
    <source>
        <dbReference type="Proteomes" id="UP001208620"/>
    </source>
</evidence>
<sequence>MILSGFQEEHQLLDWYEQDSISALQYIEHHSIGMINRFKKWCQESGSSEDEESAKDFLDEYNGLFLDTVVSKNENSTAADTSMFHQWCENSEFLDELYSSKPALHVTLWRYQNPCSTDKQKCAHDLDVSTGDIEKWWSVVDFLNFEHGGNYQPVRLDEESISMAILYVCQLHI</sequence>
<organism evidence="1 2">
    <name type="scientific">Segatella copri</name>
    <dbReference type="NCBI Taxonomy" id="165179"/>
    <lineage>
        <taxon>Bacteria</taxon>
        <taxon>Pseudomonadati</taxon>
        <taxon>Bacteroidota</taxon>
        <taxon>Bacteroidia</taxon>
        <taxon>Bacteroidales</taxon>
        <taxon>Prevotellaceae</taxon>
        <taxon>Segatella</taxon>
    </lineage>
</organism>